<keyword evidence="2" id="KW-0326">Glycosidase</keyword>
<accession>A0A1L7TBN7</accession>
<name>A0A1L7TBN7_FUSMA</name>
<dbReference type="InterPro" id="IPR017853">
    <property type="entry name" value="GH"/>
</dbReference>
<feature type="domain" description="Glycoside hydrolase family 42 N-terminal" evidence="3">
    <location>
        <begin position="48"/>
        <end position="198"/>
    </location>
</feature>
<dbReference type="FunFam" id="3.20.20.80:FF:000135">
    <property type="entry name" value="Beta-galactosidase, putative, bgl35A"/>
    <property type="match status" value="1"/>
</dbReference>
<sequence>MSTVTQIPRLHKVGNTWELLVDGQPYLILGGELQNSSLSSYRYMDTVWDKISRTGVNTVLGGVGWEEIEPEEGSFDFTNLSTVIEGAREHDIRLILLWFGSWKNGKSTYAPSWVKRNPERFPRMYYKDKFGRPKNSGVLSVFSNECSQADAKAFSKMLDFIAENDKQRTVIMVQVENEPGFHHSARDHSAIATNLFSSSVPRDLVNFLTEDWNALHPHLKENLAKFKTSDFTKEGSLPSWEDTFGVSVWTDELFMAYHYALYVERVASAGRERYSLPLYTNVWLAGPSEQGIGPATGGAKPGEYPSGGGVSTVLDIWQKFAPTLDFIAPDLYHAQTDEECEIYKHKGQALFIPEQRRDDFGGRRLWVPIGSHKALGTSPFGIDTQTASELVLAESYQLLGSVASHVLEARRKSKKIVGIAFEHPPPAGMKDPTPAVKVRWTAYELTISRAFTLGIQGPGYGLVIEQSPTTFLLIGKGFKVEWKSNDKNLAYTDIIRFTEKSVSASGALTSERWLNGDETQHGAFANMPNNRPDQGEEWVPVTIPARTAIAEVEVFSIED</sequence>
<dbReference type="SUPFAM" id="SSF51445">
    <property type="entry name" value="(Trans)glycosidases"/>
    <property type="match status" value="1"/>
</dbReference>
<evidence type="ECO:0000313" key="6">
    <source>
        <dbReference type="Proteomes" id="UP000184255"/>
    </source>
</evidence>
<dbReference type="GO" id="GO:0004565">
    <property type="term" value="F:beta-galactosidase activity"/>
    <property type="evidence" value="ECO:0007669"/>
    <property type="project" value="InterPro"/>
</dbReference>
<dbReference type="Proteomes" id="UP000184255">
    <property type="component" value="Unassembled WGS sequence"/>
</dbReference>
<dbReference type="Gene3D" id="2.60.220.20">
    <property type="entry name" value="putative beta-Galactosidase from caulobacter crescentus"/>
    <property type="match status" value="1"/>
</dbReference>
<dbReference type="GO" id="GO:0009341">
    <property type="term" value="C:beta-galactosidase complex"/>
    <property type="evidence" value="ECO:0007669"/>
    <property type="project" value="InterPro"/>
</dbReference>
<proteinExistence type="predicted"/>
<dbReference type="AlphaFoldDB" id="A0A1L7TBN7"/>
<feature type="domain" description="DUF5597" evidence="4">
    <location>
        <begin position="392"/>
        <end position="525"/>
    </location>
</feature>
<dbReference type="GO" id="GO:0005975">
    <property type="term" value="P:carbohydrate metabolic process"/>
    <property type="evidence" value="ECO:0007669"/>
    <property type="project" value="InterPro"/>
</dbReference>
<keyword evidence="6" id="KW-1185">Reference proteome</keyword>
<keyword evidence="1" id="KW-0378">Hydrolase</keyword>
<dbReference type="InterPro" id="IPR013529">
    <property type="entry name" value="Glyco_hydro_42_N"/>
</dbReference>
<gene>
    <name evidence="5" type="ORF">FMAN_14009</name>
</gene>
<evidence type="ECO:0000256" key="1">
    <source>
        <dbReference type="ARBA" id="ARBA00022801"/>
    </source>
</evidence>
<dbReference type="Pfam" id="PF02449">
    <property type="entry name" value="Glyco_hydro_42"/>
    <property type="match status" value="1"/>
</dbReference>
<dbReference type="VEuPathDB" id="FungiDB:FMAN_14009"/>
<dbReference type="EMBL" id="FCQH01000007">
    <property type="protein sequence ID" value="CVK96130.1"/>
    <property type="molecule type" value="Genomic_DNA"/>
</dbReference>
<reference evidence="6" key="1">
    <citation type="journal article" date="2016" name="Genome Biol. Evol.">
        <title>Comparative 'omics' of the Fusarium fujikuroi species complex highlights differences in genetic potential and metabolite synthesis.</title>
        <authorList>
            <person name="Niehaus E.-M."/>
            <person name="Muensterkoetter M."/>
            <person name="Proctor R.H."/>
            <person name="Brown D.W."/>
            <person name="Sharon A."/>
            <person name="Idan Y."/>
            <person name="Oren-Young L."/>
            <person name="Sieber C.M."/>
            <person name="Novak O."/>
            <person name="Pencik A."/>
            <person name="Tarkowska D."/>
            <person name="Hromadova K."/>
            <person name="Freeman S."/>
            <person name="Maymon M."/>
            <person name="Elazar M."/>
            <person name="Youssef S.A."/>
            <person name="El-Shabrawy E.S.M."/>
            <person name="Shalaby A.B.A."/>
            <person name="Houterman P."/>
            <person name="Brock N.L."/>
            <person name="Burkhardt I."/>
            <person name="Tsavkelova E.A."/>
            <person name="Dickschat J.S."/>
            <person name="Galuszka P."/>
            <person name="Gueldener U."/>
            <person name="Tudzynski B."/>
        </authorList>
    </citation>
    <scope>NUCLEOTIDE SEQUENCE [LARGE SCALE GENOMIC DNA]</scope>
    <source>
        <strain evidence="6">MRC7560</strain>
    </source>
</reference>
<dbReference type="RefSeq" id="XP_041683903.1">
    <property type="nucleotide sequence ID" value="XM_041833551.1"/>
</dbReference>
<dbReference type="Pfam" id="PF18120">
    <property type="entry name" value="DUF5597"/>
    <property type="match status" value="1"/>
</dbReference>
<dbReference type="GeneID" id="65093258"/>
<organism evidence="5 6">
    <name type="scientific">Fusarium mangiferae</name>
    <name type="common">Mango malformation disease fungus</name>
    <dbReference type="NCBI Taxonomy" id="192010"/>
    <lineage>
        <taxon>Eukaryota</taxon>
        <taxon>Fungi</taxon>
        <taxon>Dikarya</taxon>
        <taxon>Ascomycota</taxon>
        <taxon>Pezizomycotina</taxon>
        <taxon>Sordariomycetes</taxon>
        <taxon>Hypocreomycetidae</taxon>
        <taxon>Hypocreales</taxon>
        <taxon>Nectriaceae</taxon>
        <taxon>Fusarium</taxon>
        <taxon>Fusarium fujikuroi species complex</taxon>
    </lineage>
</organism>
<dbReference type="InterPro" id="IPR040719">
    <property type="entry name" value="DUF5597"/>
</dbReference>
<comment type="caution">
    <text evidence="5">The sequence shown here is derived from an EMBL/GenBank/DDBJ whole genome shotgun (WGS) entry which is preliminary data.</text>
</comment>
<dbReference type="Gene3D" id="3.20.20.80">
    <property type="entry name" value="Glycosidases"/>
    <property type="match status" value="1"/>
</dbReference>
<evidence type="ECO:0000259" key="4">
    <source>
        <dbReference type="Pfam" id="PF18120"/>
    </source>
</evidence>
<evidence type="ECO:0000256" key="2">
    <source>
        <dbReference type="ARBA" id="ARBA00023295"/>
    </source>
</evidence>
<evidence type="ECO:0000313" key="5">
    <source>
        <dbReference type="EMBL" id="CVK96130.1"/>
    </source>
</evidence>
<protein>
    <submittedName>
        <fullName evidence="5">Related to beta-galactosidase</fullName>
    </submittedName>
</protein>
<evidence type="ECO:0000259" key="3">
    <source>
        <dbReference type="Pfam" id="PF02449"/>
    </source>
</evidence>